<protein>
    <submittedName>
        <fullName evidence="2">Putative secreted protein</fullName>
    </submittedName>
</protein>
<proteinExistence type="predicted"/>
<sequence length="125" mass="13620">MGSKLASLVALGLHSLVQLVVVHSQSAKHQMPCGEEQQQQQQQEALARIHRVLLGTVHGKSPLTLTGVSAVKQATRPEGEHRGTLSWGRQDGTNQWQRSVKLAAVSVGRIRDPPIWGRLAPWIGV</sequence>
<keyword evidence="1" id="KW-0732">Signal</keyword>
<reference evidence="2" key="1">
    <citation type="submission" date="2018-01" db="EMBL/GenBank/DDBJ databases">
        <title>An insight into the sialome of Amazonian anophelines.</title>
        <authorList>
            <person name="Ribeiro J.M."/>
            <person name="Scarpassa V."/>
            <person name="Calvo E."/>
        </authorList>
    </citation>
    <scope>NUCLEOTIDE SEQUENCE</scope>
</reference>
<feature type="chain" id="PRO_5014623799" evidence="1">
    <location>
        <begin position="25"/>
        <end position="125"/>
    </location>
</feature>
<accession>A0A2M4DRP6</accession>
<dbReference type="EMBL" id="GGFL01016023">
    <property type="protein sequence ID" value="MBW80201.1"/>
    <property type="molecule type" value="Transcribed_RNA"/>
</dbReference>
<evidence type="ECO:0000313" key="2">
    <source>
        <dbReference type="EMBL" id="MBW80201.1"/>
    </source>
</evidence>
<dbReference type="AlphaFoldDB" id="A0A2M4DRP6"/>
<evidence type="ECO:0000256" key="1">
    <source>
        <dbReference type="SAM" id="SignalP"/>
    </source>
</evidence>
<organism evidence="2">
    <name type="scientific">Anopheles darlingi</name>
    <name type="common">Mosquito</name>
    <dbReference type="NCBI Taxonomy" id="43151"/>
    <lineage>
        <taxon>Eukaryota</taxon>
        <taxon>Metazoa</taxon>
        <taxon>Ecdysozoa</taxon>
        <taxon>Arthropoda</taxon>
        <taxon>Hexapoda</taxon>
        <taxon>Insecta</taxon>
        <taxon>Pterygota</taxon>
        <taxon>Neoptera</taxon>
        <taxon>Endopterygota</taxon>
        <taxon>Diptera</taxon>
        <taxon>Nematocera</taxon>
        <taxon>Culicoidea</taxon>
        <taxon>Culicidae</taxon>
        <taxon>Anophelinae</taxon>
        <taxon>Anopheles</taxon>
    </lineage>
</organism>
<feature type="signal peptide" evidence="1">
    <location>
        <begin position="1"/>
        <end position="24"/>
    </location>
</feature>
<name>A0A2M4DRP6_ANODA</name>